<gene>
    <name evidence="2" type="ORF">BCR44DRAFT_1208988</name>
</gene>
<accession>A0A1Y2GY17</accession>
<proteinExistence type="predicted"/>
<feature type="compositionally biased region" description="Polar residues" evidence="1">
    <location>
        <begin position="1"/>
        <end position="11"/>
    </location>
</feature>
<name>A0A1Y2GY17_9FUNG</name>
<evidence type="ECO:0000313" key="2">
    <source>
        <dbReference type="EMBL" id="ORZ27167.1"/>
    </source>
</evidence>
<organism evidence="2 3">
    <name type="scientific">Catenaria anguillulae PL171</name>
    <dbReference type="NCBI Taxonomy" id="765915"/>
    <lineage>
        <taxon>Eukaryota</taxon>
        <taxon>Fungi</taxon>
        <taxon>Fungi incertae sedis</taxon>
        <taxon>Blastocladiomycota</taxon>
        <taxon>Blastocladiomycetes</taxon>
        <taxon>Blastocladiales</taxon>
        <taxon>Catenariaceae</taxon>
        <taxon>Catenaria</taxon>
    </lineage>
</organism>
<feature type="compositionally biased region" description="Low complexity" evidence="1">
    <location>
        <begin position="221"/>
        <end position="233"/>
    </location>
</feature>
<evidence type="ECO:0000256" key="1">
    <source>
        <dbReference type="SAM" id="MobiDB-lite"/>
    </source>
</evidence>
<keyword evidence="3" id="KW-1185">Reference proteome</keyword>
<dbReference type="AlphaFoldDB" id="A0A1Y2GY17"/>
<reference evidence="2 3" key="1">
    <citation type="submission" date="2016-07" db="EMBL/GenBank/DDBJ databases">
        <title>Pervasive Adenine N6-methylation of Active Genes in Fungi.</title>
        <authorList>
            <consortium name="DOE Joint Genome Institute"/>
            <person name="Mondo S.J."/>
            <person name="Dannebaum R.O."/>
            <person name="Kuo R.C."/>
            <person name="Labutti K."/>
            <person name="Haridas S."/>
            <person name="Kuo A."/>
            <person name="Salamov A."/>
            <person name="Ahrendt S.R."/>
            <person name="Lipzen A."/>
            <person name="Sullivan W."/>
            <person name="Andreopoulos W.B."/>
            <person name="Clum A."/>
            <person name="Lindquist E."/>
            <person name="Daum C."/>
            <person name="Ramamoorthy G.K."/>
            <person name="Gryganskyi A."/>
            <person name="Culley D."/>
            <person name="Magnuson J.K."/>
            <person name="James T.Y."/>
            <person name="O'Malley M.A."/>
            <person name="Stajich J.E."/>
            <person name="Spatafora J.W."/>
            <person name="Visel A."/>
            <person name="Grigoriev I.V."/>
        </authorList>
    </citation>
    <scope>NUCLEOTIDE SEQUENCE [LARGE SCALE GENOMIC DNA]</scope>
    <source>
        <strain evidence="2 3">PL171</strain>
    </source>
</reference>
<feature type="region of interest" description="Disordered" evidence="1">
    <location>
        <begin position="175"/>
        <end position="296"/>
    </location>
</feature>
<dbReference type="Proteomes" id="UP000193411">
    <property type="component" value="Unassembled WGS sequence"/>
</dbReference>
<feature type="compositionally biased region" description="Pro residues" evidence="1">
    <location>
        <begin position="287"/>
        <end position="296"/>
    </location>
</feature>
<feature type="region of interest" description="Disordered" evidence="1">
    <location>
        <begin position="1"/>
        <end position="38"/>
    </location>
</feature>
<dbReference type="EMBL" id="MCFL01000381">
    <property type="protein sequence ID" value="ORZ27167.1"/>
    <property type="molecule type" value="Genomic_DNA"/>
</dbReference>
<feature type="compositionally biased region" description="Gly residues" evidence="1">
    <location>
        <begin position="268"/>
        <end position="278"/>
    </location>
</feature>
<protein>
    <submittedName>
        <fullName evidence="2">Uncharacterized protein</fullName>
    </submittedName>
</protein>
<feature type="compositionally biased region" description="Low complexity" evidence="1">
    <location>
        <begin position="254"/>
        <end position="267"/>
    </location>
</feature>
<dbReference type="OrthoDB" id="5757781at2759"/>
<comment type="caution">
    <text evidence="2">The sequence shown here is derived from an EMBL/GenBank/DDBJ whole genome shotgun (WGS) entry which is preliminary data.</text>
</comment>
<sequence length="351" mass="37218">MNPGLPTSTVDSSHRPQLHPNLANDTQPYQPSPLRSVENNSPDSFYSTCRVACICPCHTSASRNHIPSRAHDNGRCTFIHLWRNTAALSSSHTSHDSAGYAERHPVCFHKHATRFVQPARRAIRIRPLCGNCRCIQFFPIPTCLYAHITRRKAQHATSAHPPYLPLIICPNQHSAVASPPPAAPPSTKSPMPPATPARAHPVSGKTSASQRTPTQPKVGKSSPDSSSLSSASSTPPFTKPLARSATLPPSGLKSSASSVAPSSSASGSAGGARRGQGGQSASKKQPPAAPEPPSIVPLPIGVVTVDMVRSPSLLLPLYFVRADGVVYETGRSFLFRLDETVLGSGNVVVLE</sequence>
<evidence type="ECO:0000313" key="3">
    <source>
        <dbReference type="Proteomes" id="UP000193411"/>
    </source>
</evidence>
<feature type="compositionally biased region" description="Polar residues" evidence="1">
    <location>
        <begin position="204"/>
        <end position="215"/>
    </location>
</feature>